<evidence type="ECO:0000259" key="2">
    <source>
        <dbReference type="SMART" id="SM00853"/>
    </source>
</evidence>
<proteinExistence type="inferred from homology"/>
<gene>
    <name evidence="3" type="primary">MLH3</name>
    <name evidence="3" type="ORF">GLX27_004167</name>
</gene>
<dbReference type="Gene3D" id="3.30.1540.20">
    <property type="entry name" value="MutL, C-terminal domain, dimerisation subdomain"/>
    <property type="match status" value="1"/>
</dbReference>
<dbReference type="SUPFAM" id="SSF55874">
    <property type="entry name" value="ATPase domain of HSP90 chaperone/DNA topoisomerase II/histidine kinase"/>
    <property type="match status" value="1"/>
</dbReference>
<dbReference type="Pfam" id="PF08676">
    <property type="entry name" value="MutL_C"/>
    <property type="match status" value="1"/>
</dbReference>
<comment type="similarity">
    <text evidence="1">Belongs to the DNA mismatch repair MutL/HexB family.</text>
</comment>
<sequence>MRRLARGTAAGLRAAARYPTWANVVYALAVGAIHAGATRVDLVVLLDAWTVVCKDNGRGADVLRTACDSDWAYVGLLDVDVALRTGYYTQLQRDDHVLYAGPAPAQRARRRGNSVVLHDLFRTLPVRRRILYAARRTELRHTQECIRALALTFPHIHFTLATRTARLVRAPRAASLLERARRVWGVAPVSEARTVHTIERIGAWRVELDGVIGALGPTTAHQHVSLNGVPVPRTPGLASVYALREARHSDTLPWQSSAAYDRFGAGDRSLHAHIAALLDTRRGALHRAFVLNVTAVRVAGRQSGRLPRDWYALFAMLLAPHTPRRAPTAAVARAQTSRFFAPSARAPRPVSMHRTPAEVQTLAPVPPTALAHARFVAQVDAKYLVCVSAPHGLLLIDQHAADERVRLEAQVTQHVTACLEAHARGTTAHMRTCRPVRIERDALRLSDAHLRLVRFWGFRVHGAQAWTVDAVPALLDRLARDPELLRRALAAFAEQAVEPIEAWLATLAPASRTGAIAALRHWPSLVTHLVVTQACHQAIRFQQRLTDEQGARLVAQLAETAFPLQCAHGRPSVVAVHATLGRATHAIDWAWLASDATPHPEAAALAPPHDHVP</sequence>
<dbReference type="Gene3D" id="3.30.565.10">
    <property type="entry name" value="Histidine kinase-like ATPase, C-terminal domain"/>
    <property type="match status" value="1"/>
</dbReference>
<feature type="domain" description="MutL C-terminal dimerisation" evidence="2">
    <location>
        <begin position="375"/>
        <end position="545"/>
    </location>
</feature>
<dbReference type="InterPro" id="IPR036890">
    <property type="entry name" value="HATPase_C_sf"/>
</dbReference>
<dbReference type="Proteomes" id="UP000818624">
    <property type="component" value="Chromosome 5"/>
</dbReference>
<dbReference type="InterPro" id="IPR042120">
    <property type="entry name" value="MutL_C_dimsub"/>
</dbReference>
<dbReference type="Gene3D" id="3.30.1370.100">
    <property type="entry name" value="MutL, C-terminal domain, regulatory subdomain"/>
    <property type="match status" value="1"/>
</dbReference>
<dbReference type="SUPFAM" id="SSF118116">
    <property type="entry name" value="DNA mismatch repair protein MutL"/>
    <property type="match status" value="1"/>
</dbReference>
<dbReference type="InterPro" id="IPR038973">
    <property type="entry name" value="MutL/Mlh/Pms-like"/>
</dbReference>
<keyword evidence="4" id="KW-1185">Reference proteome</keyword>
<dbReference type="EMBL" id="CP046238">
    <property type="protein sequence ID" value="WFD49484.1"/>
    <property type="molecule type" value="Genomic_DNA"/>
</dbReference>
<dbReference type="InterPro" id="IPR037198">
    <property type="entry name" value="MutL_C_sf"/>
</dbReference>
<dbReference type="PANTHER" id="PTHR10073:SF47">
    <property type="entry name" value="DNA MISMATCH REPAIR PROTEIN MLH3"/>
    <property type="match status" value="1"/>
</dbReference>
<dbReference type="InterPro" id="IPR014790">
    <property type="entry name" value="MutL_C"/>
</dbReference>
<dbReference type="InterPro" id="IPR042121">
    <property type="entry name" value="MutL_C_regsub"/>
</dbReference>
<protein>
    <submittedName>
        <fullName evidence="3">DNA mismatch repair protein</fullName>
    </submittedName>
</protein>
<evidence type="ECO:0000313" key="3">
    <source>
        <dbReference type="EMBL" id="WFD49484.1"/>
    </source>
</evidence>
<organism evidence="3 4">
    <name type="scientific">Malassezia furfur</name>
    <name type="common">Pityriasis versicolor infection agent</name>
    <name type="synonym">Pityrosporum furfur</name>
    <dbReference type="NCBI Taxonomy" id="55194"/>
    <lineage>
        <taxon>Eukaryota</taxon>
        <taxon>Fungi</taxon>
        <taxon>Dikarya</taxon>
        <taxon>Basidiomycota</taxon>
        <taxon>Ustilaginomycotina</taxon>
        <taxon>Malasseziomycetes</taxon>
        <taxon>Malasseziales</taxon>
        <taxon>Malasseziaceae</taxon>
        <taxon>Malassezia</taxon>
    </lineage>
</organism>
<reference evidence="3 4" key="1">
    <citation type="journal article" date="2020" name="Elife">
        <title>Loss of centromere function drives karyotype evolution in closely related Malassezia species.</title>
        <authorList>
            <person name="Sankaranarayanan S.R."/>
            <person name="Ianiri G."/>
            <person name="Coelho M.A."/>
            <person name="Reza M.H."/>
            <person name="Thimmappa B.C."/>
            <person name="Ganguly P."/>
            <person name="Vadnala R.N."/>
            <person name="Sun S."/>
            <person name="Siddharthan R."/>
            <person name="Tellgren-Roth C."/>
            <person name="Dawson T.L."/>
            <person name="Heitman J."/>
            <person name="Sanyal K."/>
        </authorList>
    </citation>
    <scope>NUCLEOTIDE SEQUENCE [LARGE SCALE GENOMIC DNA]</scope>
    <source>
        <strain evidence="3">CBS14141</strain>
    </source>
</reference>
<accession>A0ABY8EVC0</accession>
<dbReference type="SMART" id="SM00853">
    <property type="entry name" value="MutL_C"/>
    <property type="match status" value="1"/>
</dbReference>
<evidence type="ECO:0000313" key="4">
    <source>
        <dbReference type="Proteomes" id="UP000818624"/>
    </source>
</evidence>
<dbReference type="PANTHER" id="PTHR10073">
    <property type="entry name" value="DNA MISMATCH REPAIR PROTEIN MLH, PMS, MUTL"/>
    <property type="match status" value="1"/>
</dbReference>
<name>A0ABY8EVC0_MALFU</name>
<evidence type="ECO:0000256" key="1">
    <source>
        <dbReference type="ARBA" id="ARBA00006082"/>
    </source>
</evidence>